<feature type="region of interest" description="Disordered" evidence="1">
    <location>
        <begin position="29"/>
        <end position="52"/>
    </location>
</feature>
<dbReference type="EMBL" id="JAUHJQ010000009">
    <property type="protein sequence ID" value="MDN4174989.1"/>
    <property type="molecule type" value="Genomic_DNA"/>
</dbReference>
<gene>
    <name evidence="2" type="ORF">QWY28_18645</name>
</gene>
<protein>
    <submittedName>
        <fullName evidence="2">Rv3235 family protein</fullName>
    </submittedName>
</protein>
<dbReference type="Proteomes" id="UP001168620">
    <property type="component" value="Unassembled WGS sequence"/>
</dbReference>
<organism evidence="2 3">
    <name type="scientific">Nocardioides oceani</name>
    <dbReference type="NCBI Taxonomy" id="3058369"/>
    <lineage>
        <taxon>Bacteria</taxon>
        <taxon>Bacillati</taxon>
        <taxon>Actinomycetota</taxon>
        <taxon>Actinomycetes</taxon>
        <taxon>Propionibacteriales</taxon>
        <taxon>Nocardioidaceae</taxon>
        <taxon>Nocardioides</taxon>
    </lineage>
</organism>
<evidence type="ECO:0000313" key="3">
    <source>
        <dbReference type="Proteomes" id="UP001168620"/>
    </source>
</evidence>
<evidence type="ECO:0000256" key="1">
    <source>
        <dbReference type="SAM" id="MobiDB-lite"/>
    </source>
</evidence>
<sequence>MTTPSTHDRNVLAFPAPLPASIQGTLALDLSPRLDPPPAHGPDGATSTGVVPVDLRQRRGVEQWSRRFAQAAVEIVGGDRPVTQLLRWTTPEVYADLERRACLVARAGGHRPGVGRVQPVRPKVLSVHSCFVTAVVVETSIHVRYGARSRAVAARFEERVAKDGPTRWVCTALDFA</sequence>
<comment type="caution">
    <text evidence="2">The sequence shown here is derived from an EMBL/GenBank/DDBJ whole genome shotgun (WGS) entry which is preliminary data.</text>
</comment>
<proteinExistence type="predicted"/>
<keyword evidence="3" id="KW-1185">Reference proteome</keyword>
<reference evidence="2" key="1">
    <citation type="submission" date="2023-06" db="EMBL/GenBank/DDBJ databases">
        <title>Draft genome sequence of Nocardioides sp. SOB77.</title>
        <authorList>
            <person name="Zhang G."/>
        </authorList>
    </citation>
    <scope>NUCLEOTIDE SEQUENCE</scope>
    <source>
        <strain evidence="2">SOB77</strain>
    </source>
</reference>
<dbReference type="Pfam" id="PF20060">
    <property type="entry name" value="DUF6459"/>
    <property type="match status" value="1"/>
</dbReference>
<accession>A0ABT8FK59</accession>
<dbReference type="RefSeq" id="WP_300954094.1">
    <property type="nucleotide sequence ID" value="NZ_JAUHJQ010000009.1"/>
</dbReference>
<name>A0ABT8FK59_9ACTN</name>
<evidence type="ECO:0000313" key="2">
    <source>
        <dbReference type="EMBL" id="MDN4174989.1"/>
    </source>
</evidence>
<dbReference type="InterPro" id="IPR045596">
    <property type="entry name" value="DUF6459"/>
</dbReference>